<keyword evidence="1" id="KW-0808">Transferase</keyword>
<dbReference type="GO" id="GO:0032259">
    <property type="term" value="P:methylation"/>
    <property type="evidence" value="ECO:0007669"/>
    <property type="project" value="UniProtKB-KW"/>
</dbReference>
<keyword evidence="2" id="KW-1185">Reference proteome</keyword>
<organism evidence="1 2">
    <name type="scientific">Hufsiella ginkgonis</name>
    <dbReference type="NCBI Taxonomy" id="2695274"/>
    <lineage>
        <taxon>Bacteria</taxon>
        <taxon>Pseudomonadati</taxon>
        <taxon>Bacteroidota</taxon>
        <taxon>Sphingobacteriia</taxon>
        <taxon>Sphingobacteriales</taxon>
        <taxon>Sphingobacteriaceae</taxon>
        <taxon>Hufsiella</taxon>
    </lineage>
</organism>
<protein>
    <submittedName>
        <fullName evidence="1">Methyltransferase domain-containing protein</fullName>
    </submittedName>
</protein>
<sequence>MAGSDPIGRAIHDFHFTGEAATLWILNHYGEPEEMDTAIYFRAPPDMPELEWDAIGACRGHVLDIGAGAGSHSLALQDAGMRVTALEISGPACEVMRHRGIRDVIQHDIFAFAGQRFNTLLLLMNGIGLCGSLEGLRRFLDHARTLLSPGGKLLFDSSDIAYLYEGDLPIDKYYGEIAYRYRYKEELSDWFSWLYVDRETLKKVANEAGWEVEVTAENDEDGYLATLLLADS</sequence>
<dbReference type="AlphaFoldDB" id="A0A7K1Y361"/>
<name>A0A7K1Y361_9SPHI</name>
<proteinExistence type="predicted"/>
<gene>
    <name evidence="1" type="ORF">GS398_20435</name>
</gene>
<dbReference type="GO" id="GO:0008168">
    <property type="term" value="F:methyltransferase activity"/>
    <property type="evidence" value="ECO:0007669"/>
    <property type="project" value="UniProtKB-KW"/>
</dbReference>
<dbReference type="RefSeq" id="WP_160908668.1">
    <property type="nucleotide sequence ID" value="NZ_WVHS01000005.1"/>
</dbReference>
<evidence type="ECO:0000313" key="2">
    <source>
        <dbReference type="Proteomes" id="UP000451233"/>
    </source>
</evidence>
<dbReference type="InterPro" id="IPR029063">
    <property type="entry name" value="SAM-dependent_MTases_sf"/>
</dbReference>
<dbReference type="Gene3D" id="3.40.50.150">
    <property type="entry name" value="Vaccinia Virus protein VP39"/>
    <property type="match status" value="1"/>
</dbReference>
<dbReference type="Proteomes" id="UP000451233">
    <property type="component" value="Unassembled WGS sequence"/>
</dbReference>
<dbReference type="EMBL" id="WVHS01000005">
    <property type="protein sequence ID" value="MXV17681.1"/>
    <property type="molecule type" value="Genomic_DNA"/>
</dbReference>
<dbReference type="Pfam" id="PF13489">
    <property type="entry name" value="Methyltransf_23"/>
    <property type="match status" value="1"/>
</dbReference>
<evidence type="ECO:0000313" key="1">
    <source>
        <dbReference type="EMBL" id="MXV17681.1"/>
    </source>
</evidence>
<keyword evidence="1" id="KW-0489">Methyltransferase</keyword>
<dbReference type="SUPFAM" id="SSF53335">
    <property type="entry name" value="S-adenosyl-L-methionine-dependent methyltransferases"/>
    <property type="match status" value="1"/>
</dbReference>
<dbReference type="CDD" id="cd02440">
    <property type="entry name" value="AdoMet_MTases"/>
    <property type="match status" value="1"/>
</dbReference>
<accession>A0A7K1Y361</accession>
<comment type="caution">
    <text evidence="1">The sequence shown here is derived from an EMBL/GenBank/DDBJ whole genome shotgun (WGS) entry which is preliminary data.</text>
</comment>
<reference evidence="1 2" key="1">
    <citation type="submission" date="2019-11" db="EMBL/GenBank/DDBJ databases">
        <title>Pedobacter sp. HMF7056 Genome sequencing and assembly.</title>
        <authorList>
            <person name="Kang H."/>
            <person name="Kim H."/>
            <person name="Joh K."/>
        </authorList>
    </citation>
    <scope>NUCLEOTIDE SEQUENCE [LARGE SCALE GENOMIC DNA]</scope>
    <source>
        <strain evidence="1 2">HMF7056</strain>
    </source>
</reference>